<evidence type="ECO:0000259" key="14">
    <source>
        <dbReference type="PROSITE" id="PS50011"/>
    </source>
</evidence>
<evidence type="ECO:0000256" key="3">
    <source>
        <dbReference type="ARBA" id="ARBA00022475"/>
    </source>
</evidence>
<dbReference type="FunFam" id="1.10.510.10:FF:000258">
    <property type="entry name" value="Probable serine/threonine-protein kinase PBL8"/>
    <property type="match status" value="1"/>
</dbReference>
<evidence type="ECO:0000256" key="9">
    <source>
        <dbReference type="ARBA" id="ARBA00022840"/>
    </source>
</evidence>
<evidence type="ECO:0000256" key="7">
    <source>
        <dbReference type="ARBA" id="ARBA00022777"/>
    </source>
</evidence>
<gene>
    <name evidence="15" type="ORF">DVH24_036407</name>
</gene>
<dbReference type="FunFam" id="3.30.200.20:FF:000228">
    <property type="entry name" value="Serine/threonine-protein kinase BIK1"/>
    <property type="match status" value="1"/>
</dbReference>
<dbReference type="GO" id="GO:0005524">
    <property type="term" value="F:ATP binding"/>
    <property type="evidence" value="ECO:0007669"/>
    <property type="project" value="UniProtKB-UniRule"/>
</dbReference>
<accession>A0A498IFD4</accession>
<evidence type="ECO:0000256" key="8">
    <source>
        <dbReference type="ARBA" id="ARBA00022821"/>
    </source>
</evidence>
<evidence type="ECO:0000256" key="11">
    <source>
        <dbReference type="RuleBase" id="RU000304"/>
    </source>
</evidence>
<sequence>MRLCTTSRVGAAQQLLLLLTASAGIKMGNCGTREESAVVTNAQVQQLSTLVKNGGGERKQNQSRSISDLIDPSTPRNFEDARKNAVLYTHVIAFTLFELETITKSFRSDYILGEGGFGTVYKGYIDENVRVGLKSLPVAVKVLNKEGYQGHREWLTEVNFLGQLRHPNLVKLIGYCCEDDHRLLVYEFMFRGSLENHLFRKATVPLSWGTRMMIALGAAKGLAFLHNAERPVIYRDFKTSNILLDSDYATKLSDFGLAKAGPQGDETHVSTRVMGTYGYAAPEYVMTGHLTARSDVYSFGVVLLELLTGRRSVDKTRPSKEQNLVDWARPKLNDKRKLLQIIDPRLENQYSVRAAQKACSLAYYCLSQNPKARPLMSDVVETLEPLQSCNEASDSTGGPFAMTRIPEYRTRHRFSNNVGPGVVCRSPNPNLSPGGPAACRVR</sequence>
<dbReference type="PROSITE" id="PS50011">
    <property type="entry name" value="PROTEIN_KINASE_DOM"/>
    <property type="match status" value="1"/>
</dbReference>
<comment type="similarity">
    <text evidence="11">Belongs to the protein kinase superfamily.</text>
</comment>
<keyword evidence="5" id="KW-0808">Transferase</keyword>
<dbReference type="SUPFAM" id="SSF56112">
    <property type="entry name" value="Protein kinase-like (PK-like)"/>
    <property type="match status" value="1"/>
</dbReference>
<dbReference type="AlphaFoldDB" id="A0A498IFD4"/>
<feature type="signal peptide" evidence="13">
    <location>
        <begin position="1"/>
        <end position="30"/>
    </location>
</feature>
<comment type="subcellular location">
    <subcellularLocation>
        <location evidence="1">Cell membrane</location>
    </subcellularLocation>
</comment>
<dbReference type="PROSITE" id="PS00107">
    <property type="entry name" value="PROTEIN_KINASE_ATP"/>
    <property type="match status" value="1"/>
</dbReference>
<keyword evidence="8" id="KW-0611">Plant defense</keyword>
<protein>
    <recommendedName>
        <fullName evidence="2">non-specific serine/threonine protein kinase</fullName>
        <ecNumber evidence="2">2.7.11.1</ecNumber>
    </recommendedName>
</protein>
<keyword evidence="13" id="KW-0732">Signal</keyword>
<dbReference type="EMBL" id="RDQH01000338">
    <property type="protein sequence ID" value="RXH82066.1"/>
    <property type="molecule type" value="Genomic_DNA"/>
</dbReference>
<dbReference type="PANTHER" id="PTHR45621">
    <property type="entry name" value="OS01G0588500 PROTEIN-RELATED"/>
    <property type="match status" value="1"/>
</dbReference>
<organism evidence="15 16">
    <name type="scientific">Malus domestica</name>
    <name type="common">Apple</name>
    <name type="synonym">Pyrus malus</name>
    <dbReference type="NCBI Taxonomy" id="3750"/>
    <lineage>
        <taxon>Eukaryota</taxon>
        <taxon>Viridiplantae</taxon>
        <taxon>Streptophyta</taxon>
        <taxon>Embryophyta</taxon>
        <taxon>Tracheophyta</taxon>
        <taxon>Spermatophyta</taxon>
        <taxon>Magnoliopsida</taxon>
        <taxon>eudicotyledons</taxon>
        <taxon>Gunneridae</taxon>
        <taxon>Pentapetalae</taxon>
        <taxon>rosids</taxon>
        <taxon>fabids</taxon>
        <taxon>Rosales</taxon>
        <taxon>Rosaceae</taxon>
        <taxon>Amygdaloideae</taxon>
        <taxon>Maleae</taxon>
        <taxon>Malus</taxon>
    </lineage>
</organism>
<dbReference type="InterPro" id="IPR000719">
    <property type="entry name" value="Prot_kinase_dom"/>
</dbReference>
<dbReference type="GO" id="GO:0004674">
    <property type="term" value="F:protein serine/threonine kinase activity"/>
    <property type="evidence" value="ECO:0007669"/>
    <property type="project" value="UniProtKB-KW"/>
</dbReference>
<dbReference type="GO" id="GO:0005886">
    <property type="term" value="C:plasma membrane"/>
    <property type="evidence" value="ECO:0007669"/>
    <property type="project" value="UniProtKB-SubCell"/>
</dbReference>
<dbReference type="CDD" id="cd14066">
    <property type="entry name" value="STKc_IRAK"/>
    <property type="match status" value="1"/>
</dbReference>
<keyword evidence="3" id="KW-0472">Membrane</keyword>
<dbReference type="InterPro" id="IPR001245">
    <property type="entry name" value="Ser-Thr/Tyr_kinase_cat_dom"/>
</dbReference>
<evidence type="ECO:0000256" key="1">
    <source>
        <dbReference type="ARBA" id="ARBA00004236"/>
    </source>
</evidence>
<dbReference type="Gene3D" id="3.30.200.20">
    <property type="entry name" value="Phosphorylase Kinase, domain 1"/>
    <property type="match status" value="1"/>
</dbReference>
<evidence type="ECO:0000256" key="6">
    <source>
        <dbReference type="ARBA" id="ARBA00022741"/>
    </source>
</evidence>
<evidence type="ECO:0000256" key="13">
    <source>
        <dbReference type="SAM" id="SignalP"/>
    </source>
</evidence>
<keyword evidence="3" id="KW-1003">Cell membrane</keyword>
<dbReference type="GO" id="GO:0006952">
    <property type="term" value="P:defense response"/>
    <property type="evidence" value="ECO:0007669"/>
    <property type="project" value="UniProtKB-KW"/>
</dbReference>
<keyword evidence="9 10" id="KW-0067">ATP-binding</keyword>
<keyword evidence="16" id="KW-1185">Reference proteome</keyword>
<dbReference type="Pfam" id="PF07714">
    <property type="entry name" value="PK_Tyr_Ser-Thr"/>
    <property type="match status" value="1"/>
</dbReference>
<evidence type="ECO:0000313" key="15">
    <source>
        <dbReference type="EMBL" id="RXH82066.1"/>
    </source>
</evidence>
<evidence type="ECO:0000256" key="10">
    <source>
        <dbReference type="PROSITE-ProRule" id="PRU10141"/>
    </source>
</evidence>
<comment type="caution">
    <text evidence="15">The sequence shown here is derived from an EMBL/GenBank/DDBJ whole genome shotgun (WGS) entry which is preliminary data.</text>
</comment>
<dbReference type="InterPro" id="IPR050823">
    <property type="entry name" value="Plant_Ser_Thr_Prot_Kinase"/>
</dbReference>
<feature type="chain" id="PRO_5019718512" description="non-specific serine/threonine protein kinase" evidence="13">
    <location>
        <begin position="31"/>
        <end position="442"/>
    </location>
</feature>
<evidence type="ECO:0000256" key="2">
    <source>
        <dbReference type="ARBA" id="ARBA00012513"/>
    </source>
</evidence>
<reference evidence="15 16" key="1">
    <citation type="submission" date="2018-10" db="EMBL/GenBank/DDBJ databases">
        <title>A high-quality apple genome assembly.</title>
        <authorList>
            <person name="Hu J."/>
        </authorList>
    </citation>
    <scope>NUCLEOTIDE SEQUENCE [LARGE SCALE GENOMIC DNA]</scope>
    <source>
        <strain evidence="16">cv. HFTH1</strain>
        <tissue evidence="15">Young leaf</tissue>
    </source>
</reference>
<feature type="binding site" evidence="10">
    <location>
        <position position="141"/>
    </location>
    <ligand>
        <name>ATP</name>
        <dbReference type="ChEBI" id="CHEBI:30616"/>
    </ligand>
</feature>
<keyword evidence="7" id="KW-0418">Kinase</keyword>
<dbReference type="PROSITE" id="PS00108">
    <property type="entry name" value="PROTEIN_KINASE_ST"/>
    <property type="match status" value="1"/>
</dbReference>
<evidence type="ECO:0000313" key="16">
    <source>
        <dbReference type="Proteomes" id="UP000290289"/>
    </source>
</evidence>
<keyword evidence="6 10" id="KW-0547">Nucleotide-binding</keyword>
<evidence type="ECO:0000256" key="5">
    <source>
        <dbReference type="ARBA" id="ARBA00022679"/>
    </source>
</evidence>
<feature type="region of interest" description="Disordered" evidence="12">
    <location>
        <begin position="53"/>
        <end position="72"/>
    </location>
</feature>
<evidence type="ECO:0000256" key="12">
    <source>
        <dbReference type="SAM" id="MobiDB-lite"/>
    </source>
</evidence>
<dbReference type="InterPro" id="IPR017441">
    <property type="entry name" value="Protein_kinase_ATP_BS"/>
</dbReference>
<dbReference type="Proteomes" id="UP000290289">
    <property type="component" value="Chromosome 12"/>
</dbReference>
<dbReference type="Gene3D" id="1.10.510.10">
    <property type="entry name" value="Transferase(Phosphotransferase) domain 1"/>
    <property type="match status" value="1"/>
</dbReference>
<evidence type="ECO:0000256" key="4">
    <source>
        <dbReference type="ARBA" id="ARBA00022527"/>
    </source>
</evidence>
<dbReference type="STRING" id="3750.A0A498IFD4"/>
<name>A0A498IFD4_MALDO</name>
<dbReference type="EC" id="2.7.11.1" evidence="2"/>
<proteinExistence type="inferred from homology"/>
<dbReference type="InterPro" id="IPR011009">
    <property type="entry name" value="Kinase-like_dom_sf"/>
</dbReference>
<dbReference type="InterPro" id="IPR008271">
    <property type="entry name" value="Ser/Thr_kinase_AS"/>
</dbReference>
<keyword evidence="4 11" id="KW-0723">Serine/threonine-protein kinase</keyword>
<feature type="domain" description="Protein kinase" evidence="14">
    <location>
        <begin position="106"/>
        <end position="387"/>
    </location>
</feature>